<evidence type="ECO:0000313" key="7">
    <source>
        <dbReference type="EMBL" id="KYN42780.1"/>
    </source>
</evidence>
<dbReference type="GO" id="GO:0009888">
    <property type="term" value="P:tissue development"/>
    <property type="evidence" value="ECO:0007669"/>
    <property type="project" value="TreeGrafter"/>
</dbReference>
<dbReference type="STRING" id="34720.A0A195FQB3"/>
<keyword evidence="3" id="KW-1015">Disulfide bond</keyword>
<dbReference type="Gene3D" id="2.60.120.260">
    <property type="entry name" value="Galactose-binding domain-like"/>
    <property type="match status" value="1"/>
</dbReference>
<evidence type="ECO:0000256" key="1">
    <source>
        <dbReference type="ARBA" id="ARBA00022729"/>
    </source>
</evidence>
<dbReference type="PROSITE" id="PS51117">
    <property type="entry name" value="LAMININ_NTER"/>
    <property type="match status" value="1"/>
</dbReference>
<dbReference type="InterPro" id="IPR002049">
    <property type="entry name" value="LE_dom"/>
</dbReference>
<gene>
    <name evidence="7" type="ORF">ALC56_02582</name>
</gene>
<accession>A0A195FQB3</accession>
<dbReference type="PANTHER" id="PTHR10574">
    <property type="entry name" value="NETRIN/LAMININ-RELATED"/>
    <property type="match status" value="1"/>
</dbReference>
<dbReference type="PANTHER" id="PTHR10574:SF365">
    <property type="entry name" value="NETRIN-A-RELATED"/>
    <property type="match status" value="1"/>
</dbReference>
<dbReference type="SMART" id="SM00180">
    <property type="entry name" value="EGF_Lam"/>
    <property type="match status" value="1"/>
</dbReference>
<keyword evidence="1" id="KW-0732">Signal</keyword>
<evidence type="ECO:0000259" key="6">
    <source>
        <dbReference type="PROSITE" id="PS51117"/>
    </source>
</evidence>
<dbReference type="GO" id="GO:0016358">
    <property type="term" value="P:dendrite development"/>
    <property type="evidence" value="ECO:0007669"/>
    <property type="project" value="TreeGrafter"/>
</dbReference>
<sequence length="811" mass="90635">MERRLPTACSMTEKRCPRRSLRPWIVLATVLFGQLLLLQQVHGEIYTKMFSSQQNPSDPCYDEDRPRRCIPDFVNAAFGATVEASSTCGTGGPTRYCDVTDEPGGTTGIGHCHVCDDSTPRRRFPASYLTDLNNPNNVTCWRSEPLVSSQSFSAPPDNVTLTLSLGKKYELTYVSLQFCPRAAKPDSIAIYKSMDYGKTWQPFQFYSSQCRRVYGRPNRATITKANEQEARCTDSHRYTGGDGLGPVGRIAFSTLEGRPSAADFDNSPVLQDWVTATDIRVVFNRLHMPQQSSPESQVVAINGLGPATATMAHHYAVSDFAVGGRCKCNGHAARCIPGKDGEVVCECRHNTAGRDCERCRPFHFDRPWARATARDANECKACIGIKLILCLDLDYLNTNTKKPSTEEEPAEMPRVLVFAFEKIEFFASFAHRSKEKNNNNNSTNITFEHFQREKLYRLRFSKKIFVQAMEFQRKVGKVRALGALRTPNWRDTVVFQIHRARSYTKCPRQVAAIVTLSHMSDNNCNTMLVNRSSTGGRLRLPLSDLSLTGVQREIARSQGTSFAETTGSGSSHDLGHRHFYAPGYPELQSGPDNNFVFGRGCDEISLLRRNEALNRCLIVDRPGSLKATRASSRHPVSVVLPSGGRWMTDDRRARPIFRLNSCESYTRPVLAAKFHGSRPSGASKYLICETARTRRRAHPPFSNSDTADTIAVTFIAKKLTERILNAPCVRGLMYARSVRRHPRRGWPDITRYTSGPRLSPEGETGLALLAWQGRFFLAFPNALCSSPRVRVYIHGVRFLSANQSGLRSPGA</sequence>
<dbReference type="GO" id="GO:0008045">
    <property type="term" value="P:motor neuron axon guidance"/>
    <property type="evidence" value="ECO:0007669"/>
    <property type="project" value="TreeGrafter"/>
</dbReference>
<dbReference type="Pfam" id="PF00055">
    <property type="entry name" value="Laminin_N"/>
    <property type="match status" value="1"/>
</dbReference>
<keyword evidence="2" id="KW-0677">Repeat</keyword>
<dbReference type="InterPro" id="IPR056863">
    <property type="entry name" value="LMN_ATRN_NET-like_EGF"/>
</dbReference>
<dbReference type="InterPro" id="IPR000742">
    <property type="entry name" value="EGF"/>
</dbReference>
<proteinExistence type="predicted"/>
<dbReference type="SUPFAM" id="SSF57196">
    <property type="entry name" value="EGF/Laminin"/>
    <property type="match status" value="1"/>
</dbReference>
<evidence type="ECO:0000256" key="2">
    <source>
        <dbReference type="ARBA" id="ARBA00022737"/>
    </source>
</evidence>
<dbReference type="InterPro" id="IPR050440">
    <property type="entry name" value="Laminin/Netrin_ECM"/>
</dbReference>
<dbReference type="Pfam" id="PF24973">
    <property type="entry name" value="EGF_LMN_ATRN"/>
    <property type="match status" value="1"/>
</dbReference>
<dbReference type="PROSITE" id="PS01248">
    <property type="entry name" value="EGF_LAM_1"/>
    <property type="match status" value="1"/>
</dbReference>
<evidence type="ECO:0000313" key="8">
    <source>
        <dbReference type="Proteomes" id="UP000078541"/>
    </source>
</evidence>
<dbReference type="InterPro" id="IPR008211">
    <property type="entry name" value="Laminin_N"/>
</dbReference>
<evidence type="ECO:0000256" key="5">
    <source>
        <dbReference type="ARBA" id="ARBA00023292"/>
    </source>
</evidence>
<name>A0A195FQB3_9HYME</name>
<reference evidence="7 8" key="1">
    <citation type="submission" date="2016-03" db="EMBL/GenBank/DDBJ databases">
        <title>Trachymyrmex septentrionalis WGS genome.</title>
        <authorList>
            <person name="Nygaard S."/>
            <person name="Hu H."/>
            <person name="Boomsma J."/>
            <person name="Zhang G."/>
        </authorList>
    </citation>
    <scope>NUCLEOTIDE SEQUENCE [LARGE SCALE GENOMIC DNA]</scope>
    <source>
        <strain evidence="7">Tsep2-gDNA-1</strain>
        <tissue evidence="7">Whole body</tissue>
    </source>
</reference>
<protein>
    <submittedName>
        <fullName evidence="7">Netrin-A</fullName>
    </submittedName>
</protein>
<dbReference type="FunFam" id="2.60.120.260:FF:000098">
    <property type="entry name" value="Netrin-A, isoform B"/>
    <property type="match status" value="1"/>
</dbReference>
<dbReference type="GO" id="GO:0009887">
    <property type="term" value="P:animal organ morphogenesis"/>
    <property type="evidence" value="ECO:0007669"/>
    <property type="project" value="TreeGrafter"/>
</dbReference>
<dbReference type="PROSITE" id="PS00022">
    <property type="entry name" value="EGF_1"/>
    <property type="match status" value="1"/>
</dbReference>
<organism evidence="7 8">
    <name type="scientific">Trachymyrmex septentrionalis</name>
    <dbReference type="NCBI Taxonomy" id="34720"/>
    <lineage>
        <taxon>Eukaryota</taxon>
        <taxon>Metazoa</taxon>
        <taxon>Ecdysozoa</taxon>
        <taxon>Arthropoda</taxon>
        <taxon>Hexapoda</taxon>
        <taxon>Insecta</taxon>
        <taxon>Pterygota</taxon>
        <taxon>Neoptera</taxon>
        <taxon>Endopterygota</taxon>
        <taxon>Hymenoptera</taxon>
        <taxon>Apocrita</taxon>
        <taxon>Aculeata</taxon>
        <taxon>Formicoidea</taxon>
        <taxon>Formicidae</taxon>
        <taxon>Myrmicinae</taxon>
        <taxon>Trachymyrmex</taxon>
    </lineage>
</organism>
<dbReference type="EMBL" id="KQ981305">
    <property type="protein sequence ID" value="KYN42780.1"/>
    <property type="molecule type" value="Genomic_DNA"/>
</dbReference>
<dbReference type="Proteomes" id="UP000078541">
    <property type="component" value="Unassembled WGS sequence"/>
</dbReference>
<dbReference type="GO" id="GO:0005604">
    <property type="term" value="C:basement membrane"/>
    <property type="evidence" value="ECO:0007669"/>
    <property type="project" value="TreeGrafter"/>
</dbReference>
<keyword evidence="4" id="KW-0325">Glycoprotein</keyword>
<keyword evidence="8" id="KW-1185">Reference proteome</keyword>
<evidence type="ECO:0000256" key="3">
    <source>
        <dbReference type="ARBA" id="ARBA00023157"/>
    </source>
</evidence>
<keyword evidence="5" id="KW-0424">Laminin EGF-like domain</keyword>
<dbReference type="CDD" id="cd00055">
    <property type="entry name" value="EGF_Lam"/>
    <property type="match status" value="1"/>
</dbReference>
<feature type="domain" description="Laminin N-terminal" evidence="6">
    <location>
        <begin position="65"/>
        <end position="325"/>
    </location>
</feature>
<dbReference type="AlphaFoldDB" id="A0A195FQB3"/>
<evidence type="ECO:0000256" key="4">
    <source>
        <dbReference type="ARBA" id="ARBA00023180"/>
    </source>
</evidence>
<dbReference type="SMART" id="SM00136">
    <property type="entry name" value="LamNT"/>
    <property type="match status" value="1"/>
</dbReference>